<dbReference type="Proteomes" id="UP000256964">
    <property type="component" value="Unassembled WGS sequence"/>
</dbReference>
<reference evidence="3 4" key="1">
    <citation type="journal article" date="2018" name="Biotechnol. Biofuels">
        <title>Integrative visual omics of the white-rot fungus Polyporus brumalis exposes the biotechnological potential of its oxidative enzymes for delignifying raw plant biomass.</title>
        <authorList>
            <person name="Miyauchi S."/>
            <person name="Rancon A."/>
            <person name="Drula E."/>
            <person name="Hage H."/>
            <person name="Chaduli D."/>
            <person name="Favel A."/>
            <person name="Grisel S."/>
            <person name="Henrissat B."/>
            <person name="Herpoel-Gimbert I."/>
            <person name="Ruiz-Duenas F.J."/>
            <person name="Chevret D."/>
            <person name="Hainaut M."/>
            <person name="Lin J."/>
            <person name="Wang M."/>
            <person name="Pangilinan J."/>
            <person name="Lipzen A."/>
            <person name="Lesage-Meessen L."/>
            <person name="Navarro D."/>
            <person name="Riley R."/>
            <person name="Grigoriev I.V."/>
            <person name="Zhou S."/>
            <person name="Raouche S."/>
            <person name="Rosso M.N."/>
        </authorList>
    </citation>
    <scope>NUCLEOTIDE SEQUENCE [LARGE SCALE GENOMIC DNA]</scope>
    <source>
        <strain evidence="3 4">BRFM 1820</strain>
    </source>
</reference>
<keyword evidence="2" id="KW-0732">Signal</keyword>
<accession>A0A371D9S1</accession>
<dbReference type="EMBL" id="KZ857406">
    <property type="protein sequence ID" value="RDX49278.1"/>
    <property type="molecule type" value="Genomic_DNA"/>
</dbReference>
<evidence type="ECO:0008006" key="5">
    <source>
        <dbReference type="Google" id="ProtNLM"/>
    </source>
</evidence>
<feature type="chain" id="PRO_5017017934" description="Secreted protein" evidence="2">
    <location>
        <begin position="36"/>
        <end position="193"/>
    </location>
</feature>
<sequence length="193" mass="20932">MRTVVALHRARSHLAMVLAMALALAPAHQPHVARGRQVLTRRMGPPSTLDTPGRSVPNHTAPPRARRRPTKRGLIRSGVGCRVWLACGVRHGARGNATPRGLATAFCGARSELFTRPLGVLPPGAPALDQGTAVVTIVRGSFAARIFFHGVLPSCDVAARVRVGNLHPFKLRFRFRIQQALDDDEVRDGVRMV</sequence>
<protein>
    <recommendedName>
        <fullName evidence="5">Secreted protein</fullName>
    </recommendedName>
</protein>
<gene>
    <name evidence="3" type="ORF">OH76DRAFT_543625</name>
</gene>
<name>A0A371D9S1_9APHY</name>
<organism evidence="3 4">
    <name type="scientific">Lentinus brumalis</name>
    <dbReference type="NCBI Taxonomy" id="2498619"/>
    <lineage>
        <taxon>Eukaryota</taxon>
        <taxon>Fungi</taxon>
        <taxon>Dikarya</taxon>
        <taxon>Basidiomycota</taxon>
        <taxon>Agaricomycotina</taxon>
        <taxon>Agaricomycetes</taxon>
        <taxon>Polyporales</taxon>
        <taxon>Polyporaceae</taxon>
        <taxon>Lentinus</taxon>
    </lineage>
</organism>
<feature type="region of interest" description="Disordered" evidence="1">
    <location>
        <begin position="42"/>
        <end position="72"/>
    </location>
</feature>
<evidence type="ECO:0000256" key="2">
    <source>
        <dbReference type="SAM" id="SignalP"/>
    </source>
</evidence>
<feature type="signal peptide" evidence="2">
    <location>
        <begin position="1"/>
        <end position="35"/>
    </location>
</feature>
<dbReference type="AlphaFoldDB" id="A0A371D9S1"/>
<proteinExistence type="predicted"/>
<keyword evidence="4" id="KW-1185">Reference proteome</keyword>
<evidence type="ECO:0000313" key="3">
    <source>
        <dbReference type="EMBL" id="RDX49278.1"/>
    </source>
</evidence>
<evidence type="ECO:0000256" key="1">
    <source>
        <dbReference type="SAM" id="MobiDB-lite"/>
    </source>
</evidence>
<evidence type="ECO:0000313" key="4">
    <source>
        <dbReference type="Proteomes" id="UP000256964"/>
    </source>
</evidence>